<reference evidence="2" key="1">
    <citation type="submission" date="2021-06" db="EMBL/GenBank/DDBJ databases">
        <authorList>
            <person name="Kallberg Y."/>
            <person name="Tangrot J."/>
            <person name="Rosling A."/>
        </authorList>
    </citation>
    <scope>NUCLEOTIDE SEQUENCE</scope>
    <source>
        <strain evidence="2">IN212</strain>
    </source>
</reference>
<dbReference type="Proteomes" id="UP000789396">
    <property type="component" value="Unassembled WGS sequence"/>
</dbReference>
<evidence type="ECO:0000313" key="3">
    <source>
        <dbReference type="Proteomes" id="UP000789396"/>
    </source>
</evidence>
<proteinExistence type="predicted"/>
<dbReference type="EMBL" id="CAJVPZ010012270">
    <property type="protein sequence ID" value="CAG8638223.1"/>
    <property type="molecule type" value="Genomic_DNA"/>
</dbReference>
<protein>
    <submittedName>
        <fullName evidence="2">6802_t:CDS:1</fullName>
    </submittedName>
</protein>
<comment type="caution">
    <text evidence="2">The sequence shown here is derived from an EMBL/GenBank/DDBJ whole genome shotgun (WGS) entry which is preliminary data.</text>
</comment>
<accession>A0A9N9GZN7</accession>
<sequence length="84" mass="9546">AIKSITLKRTVSEIKEKQDKDADASADMNAAPMFLDINLENYHILIYVKRGEIEADETEKKQDPNASVTNVRPRVSRLKPANYQ</sequence>
<gene>
    <name evidence="2" type="ORF">RFULGI_LOCUS7980</name>
</gene>
<organism evidence="2 3">
    <name type="scientific">Racocetra fulgida</name>
    <dbReference type="NCBI Taxonomy" id="60492"/>
    <lineage>
        <taxon>Eukaryota</taxon>
        <taxon>Fungi</taxon>
        <taxon>Fungi incertae sedis</taxon>
        <taxon>Mucoromycota</taxon>
        <taxon>Glomeromycotina</taxon>
        <taxon>Glomeromycetes</taxon>
        <taxon>Diversisporales</taxon>
        <taxon>Gigasporaceae</taxon>
        <taxon>Racocetra</taxon>
    </lineage>
</organism>
<feature type="region of interest" description="Disordered" evidence="1">
    <location>
        <begin position="56"/>
        <end position="84"/>
    </location>
</feature>
<name>A0A9N9GZN7_9GLOM</name>
<dbReference type="AlphaFoldDB" id="A0A9N9GZN7"/>
<keyword evidence="3" id="KW-1185">Reference proteome</keyword>
<evidence type="ECO:0000256" key="1">
    <source>
        <dbReference type="SAM" id="MobiDB-lite"/>
    </source>
</evidence>
<feature type="non-terminal residue" evidence="2">
    <location>
        <position position="1"/>
    </location>
</feature>
<evidence type="ECO:0000313" key="2">
    <source>
        <dbReference type="EMBL" id="CAG8638223.1"/>
    </source>
</evidence>